<organism evidence="3 4">
    <name type="scientific">Azospirillum brasilense</name>
    <dbReference type="NCBI Taxonomy" id="192"/>
    <lineage>
        <taxon>Bacteria</taxon>
        <taxon>Pseudomonadati</taxon>
        <taxon>Pseudomonadota</taxon>
        <taxon>Alphaproteobacteria</taxon>
        <taxon>Rhodospirillales</taxon>
        <taxon>Azospirillaceae</taxon>
        <taxon>Azospirillum</taxon>
    </lineage>
</organism>
<proteinExistence type="predicted"/>
<evidence type="ECO:0000313" key="3">
    <source>
        <dbReference type="EMBL" id="QCO12835.1"/>
    </source>
</evidence>
<dbReference type="PROSITE" id="PS51318">
    <property type="entry name" value="TAT"/>
    <property type="match status" value="1"/>
</dbReference>
<sequence length="142" mass="15387">MQQTTLTRRGILAGTALAALAGANATATRALAGAVDPDGDAPLLDICRRWREMALVIDGMADEQGGSVTDRLENACDERRRLANAITNHRPQTAAGVLEKLRVLREFDEERFDCDPGSLNWEDRLFLSALADLERLVVGGIA</sequence>
<feature type="signal peptide" evidence="1">
    <location>
        <begin position="1"/>
        <end position="32"/>
    </location>
</feature>
<evidence type="ECO:0000313" key="2">
    <source>
        <dbReference type="EMBL" id="MDX5949742.1"/>
    </source>
</evidence>
<accession>A0A4D8QPL7</accession>
<dbReference type="GeneID" id="56447856"/>
<dbReference type="Proteomes" id="UP000298774">
    <property type="component" value="Plasmid p3"/>
</dbReference>
<reference evidence="2 5" key="2">
    <citation type="submission" date="2023-11" db="EMBL/GenBank/DDBJ databases">
        <title>MicrobeMod: A computational toolkit for identifying prokaryotic methylation and restriction-modification with nanopore sequencing.</title>
        <authorList>
            <person name="Crits-Christoph A."/>
            <person name="Kang S.C."/>
            <person name="Lee H."/>
            <person name="Ostrov N."/>
        </authorList>
    </citation>
    <scope>NUCLEOTIDE SEQUENCE [LARGE SCALE GENOMIC DNA]</scope>
    <source>
        <strain evidence="2 5">ATCC 29145</strain>
    </source>
</reference>
<keyword evidence="3" id="KW-0614">Plasmid</keyword>
<dbReference type="Proteomes" id="UP001277471">
    <property type="component" value="Unassembled WGS sequence"/>
</dbReference>
<name>A0A4D8QPL7_AZOBR</name>
<feature type="chain" id="PRO_5020258256" evidence="1">
    <location>
        <begin position="33"/>
        <end position="142"/>
    </location>
</feature>
<dbReference type="EMBL" id="CP032342">
    <property type="protein sequence ID" value="QCO12835.1"/>
    <property type="molecule type" value="Genomic_DNA"/>
</dbReference>
<dbReference type="EMBL" id="JAWXYC010000001">
    <property type="protein sequence ID" value="MDX5949742.1"/>
    <property type="molecule type" value="Genomic_DNA"/>
</dbReference>
<keyword evidence="1" id="KW-0732">Signal</keyword>
<evidence type="ECO:0000313" key="4">
    <source>
        <dbReference type="Proteomes" id="UP000298774"/>
    </source>
</evidence>
<dbReference type="AlphaFoldDB" id="A0A4D8QPL7"/>
<protein>
    <submittedName>
        <fullName evidence="3">Uncharacterized protein</fullName>
    </submittedName>
</protein>
<dbReference type="RefSeq" id="WP_015989350.1">
    <property type="nucleotide sequence ID" value="NZ_CP032342.1"/>
</dbReference>
<dbReference type="InterPro" id="IPR006311">
    <property type="entry name" value="TAT_signal"/>
</dbReference>
<evidence type="ECO:0000256" key="1">
    <source>
        <dbReference type="SAM" id="SignalP"/>
    </source>
</evidence>
<keyword evidence="5" id="KW-1185">Reference proteome</keyword>
<reference evidence="3 4" key="1">
    <citation type="submission" date="2018-09" db="EMBL/GenBank/DDBJ databases">
        <title>Whole genome based analysis of evolution and adaptive divergence in Indian and Brazilian strains of Azospirillum brasilense.</title>
        <authorList>
            <person name="Singh C."/>
            <person name="Tripathi A.K."/>
        </authorList>
    </citation>
    <scope>NUCLEOTIDE SEQUENCE [LARGE SCALE GENOMIC DNA]</scope>
    <source>
        <strain evidence="3 4">MTCC4038</strain>
        <plasmid evidence="3 4">p3</plasmid>
    </source>
</reference>
<geneLocation type="plasmid" evidence="3 4">
    <name>p3</name>
</geneLocation>
<evidence type="ECO:0000313" key="5">
    <source>
        <dbReference type="Proteomes" id="UP001277471"/>
    </source>
</evidence>
<gene>
    <name evidence="3" type="ORF">D3868_27900</name>
    <name evidence="2" type="ORF">SIM66_00770</name>
</gene>